<evidence type="ECO:0000313" key="1">
    <source>
        <dbReference type="EMBL" id="KAA3469291.1"/>
    </source>
</evidence>
<dbReference type="EMBL" id="SMMG02000006">
    <property type="protein sequence ID" value="KAA3469291.1"/>
    <property type="molecule type" value="Genomic_DNA"/>
</dbReference>
<name>A0A5B6VJN6_9ROSI</name>
<gene>
    <name evidence="1" type="ORF">EPI10_015091</name>
</gene>
<organism evidence="1 2">
    <name type="scientific">Gossypium australe</name>
    <dbReference type="NCBI Taxonomy" id="47621"/>
    <lineage>
        <taxon>Eukaryota</taxon>
        <taxon>Viridiplantae</taxon>
        <taxon>Streptophyta</taxon>
        <taxon>Embryophyta</taxon>
        <taxon>Tracheophyta</taxon>
        <taxon>Spermatophyta</taxon>
        <taxon>Magnoliopsida</taxon>
        <taxon>eudicotyledons</taxon>
        <taxon>Gunneridae</taxon>
        <taxon>Pentapetalae</taxon>
        <taxon>rosids</taxon>
        <taxon>malvids</taxon>
        <taxon>Malvales</taxon>
        <taxon>Malvaceae</taxon>
        <taxon>Malvoideae</taxon>
        <taxon>Gossypium</taxon>
    </lineage>
</organism>
<proteinExistence type="predicted"/>
<dbReference type="SUPFAM" id="SSF56219">
    <property type="entry name" value="DNase I-like"/>
    <property type="match status" value="1"/>
</dbReference>
<comment type="caution">
    <text evidence="1">The sequence shown here is derived from an EMBL/GenBank/DDBJ whole genome shotgun (WGS) entry which is preliminary data.</text>
</comment>
<dbReference type="InterPro" id="IPR036691">
    <property type="entry name" value="Endo/exonu/phosph_ase_sf"/>
</dbReference>
<dbReference type="AlphaFoldDB" id="A0A5B6VJN6"/>
<keyword evidence="2" id="KW-1185">Reference proteome</keyword>
<sequence>MKRLCWNVRGLRSPRAVRRLRHMLKLYNPHIVFLMEMKLDYDCMEKVRRMCHDQSLPWLMCGDFNEIFYSFEKKMGVLRDEQRMSEFRVVNSDYRLDDLGVNYFSLRFGGFFRSLVNWKFIEDDRLVSDKEDMLKVATTYFEGLFTSQGVDILFALKSMALTKASGLDGLLTLFYKKYWHIVGLDGGEYYLGILNGGMSFAAINITHIVLILKVLNPTCMQPFRPINLCCLA</sequence>
<protein>
    <submittedName>
        <fullName evidence="1">Reverse transcriptase</fullName>
    </submittedName>
</protein>
<dbReference type="Gene3D" id="3.60.10.10">
    <property type="entry name" value="Endonuclease/exonuclease/phosphatase"/>
    <property type="match status" value="1"/>
</dbReference>
<dbReference type="Proteomes" id="UP000325315">
    <property type="component" value="Unassembled WGS sequence"/>
</dbReference>
<keyword evidence="1" id="KW-0548">Nucleotidyltransferase</keyword>
<dbReference type="OrthoDB" id="1750221at2759"/>
<keyword evidence="1" id="KW-0808">Transferase</keyword>
<accession>A0A5B6VJN6</accession>
<reference evidence="2" key="1">
    <citation type="journal article" date="2019" name="Plant Biotechnol. J.">
        <title>Genome sequencing of the Australian wild diploid species Gossypium australe highlights disease resistance and delayed gland morphogenesis.</title>
        <authorList>
            <person name="Cai Y."/>
            <person name="Cai X."/>
            <person name="Wang Q."/>
            <person name="Wang P."/>
            <person name="Zhang Y."/>
            <person name="Cai C."/>
            <person name="Xu Y."/>
            <person name="Wang K."/>
            <person name="Zhou Z."/>
            <person name="Wang C."/>
            <person name="Geng S."/>
            <person name="Li B."/>
            <person name="Dong Q."/>
            <person name="Hou Y."/>
            <person name="Wang H."/>
            <person name="Ai P."/>
            <person name="Liu Z."/>
            <person name="Yi F."/>
            <person name="Sun M."/>
            <person name="An G."/>
            <person name="Cheng J."/>
            <person name="Zhang Y."/>
            <person name="Shi Q."/>
            <person name="Xie Y."/>
            <person name="Shi X."/>
            <person name="Chang Y."/>
            <person name="Huang F."/>
            <person name="Chen Y."/>
            <person name="Hong S."/>
            <person name="Mi L."/>
            <person name="Sun Q."/>
            <person name="Zhang L."/>
            <person name="Zhou B."/>
            <person name="Peng R."/>
            <person name="Zhang X."/>
            <person name="Liu F."/>
        </authorList>
    </citation>
    <scope>NUCLEOTIDE SEQUENCE [LARGE SCALE GENOMIC DNA]</scope>
    <source>
        <strain evidence="2">cv. PA1801</strain>
    </source>
</reference>
<keyword evidence="1" id="KW-0695">RNA-directed DNA polymerase</keyword>
<evidence type="ECO:0000313" key="2">
    <source>
        <dbReference type="Proteomes" id="UP000325315"/>
    </source>
</evidence>
<dbReference type="GO" id="GO:0003964">
    <property type="term" value="F:RNA-directed DNA polymerase activity"/>
    <property type="evidence" value="ECO:0007669"/>
    <property type="project" value="UniProtKB-KW"/>
</dbReference>